<keyword evidence="3" id="KW-0012">Acyltransferase</keyword>
<feature type="domain" description="Phospholipid/glycerol acyltransferase" evidence="2">
    <location>
        <begin position="15"/>
        <end position="141"/>
    </location>
</feature>
<dbReference type="OrthoDB" id="9806008at2"/>
<dbReference type="GO" id="GO:0004366">
    <property type="term" value="F:glycerol-3-phosphate O-acyltransferase activity"/>
    <property type="evidence" value="ECO:0007669"/>
    <property type="project" value="TreeGrafter"/>
</dbReference>
<organism evidence="3 4">
    <name type="scientific">Arcticibacterium luteifluviistationis</name>
    <dbReference type="NCBI Taxonomy" id="1784714"/>
    <lineage>
        <taxon>Bacteria</taxon>
        <taxon>Pseudomonadati</taxon>
        <taxon>Bacteroidota</taxon>
        <taxon>Cytophagia</taxon>
        <taxon>Cytophagales</taxon>
        <taxon>Leadbetterellaceae</taxon>
        <taxon>Arcticibacterium</taxon>
    </lineage>
</organism>
<evidence type="ECO:0000256" key="1">
    <source>
        <dbReference type="SAM" id="Phobius"/>
    </source>
</evidence>
<dbReference type="Proteomes" id="UP000249873">
    <property type="component" value="Chromosome"/>
</dbReference>
<gene>
    <name evidence="3" type="ORF">DJ013_16330</name>
</gene>
<proteinExistence type="predicted"/>
<dbReference type="Pfam" id="PF01553">
    <property type="entry name" value="Acyltransferase"/>
    <property type="match status" value="1"/>
</dbReference>
<evidence type="ECO:0000313" key="3">
    <source>
        <dbReference type="EMBL" id="AWV99654.1"/>
    </source>
</evidence>
<keyword evidence="1" id="KW-1133">Transmembrane helix</keyword>
<sequence>MDTTGIENVPKDKPILFASTHANSFYDAIVLHIVFKRYVYALARGDAFKKPIVAKILNVIHMLPVWRISEGRSNMAKNAKTFEKCNELFKQNKQVLIYPEGICKNQTTLLPLKKRGTAAMAFKAWNEDIDVQVVPVVLTYDSFKTFGKRINLNFGKPLQKESFDLSEEVSFSRDFTATLTEKMEPLFNHTFKPVGFLRNAFHYFGWLINFPLYLAIDTFVKKKFGKTIFSDSIWFGVLYLTYPLYLILLIFGLSFIF</sequence>
<dbReference type="GO" id="GO:0008654">
    <property type="term" value="P:phospholipid biosynthetic process"/>
    <property type="evidence" value="ECO:0007669"/>
    <property type="project" value="TreeGrafter"/>
</dbReference>
<reference evidence="3 4" key="1">
    <citation type="submission" date="2018-05" db="EMBL/GenBank/DDBJ databases">
        <title>Complete genome sequence of Arcticibacterium luteifluviistationis SM1504T, a cytophagaceae bacterium isolated from Arctic surface seawater.</title>
        <authorList>
            <person name="Li Y."/>
            <person name="Qin Q.-L."/>
        </authorList>
    </citation>
    <scope>NUCLEOTIDE SEQUENCE [LARGE SCALE GENOMIC DNA]</scope>
    <source>
        <strain evidence="3 4">SM1504</strain>
    </source>
</reference>
<name>A0A2Z4GEV7_9BACT</name>
<accession>A0A2Z4GEV7</accession>
<dbReference type="PANTHER" id="PTHR31605:SF0">
    <property type="entry name" value="GLYCEROL-3-PHOSPHATE O-ACYLTRANSFERASE 1"/>
    <property type="match status" value="1"/>
</dbReference>
<keyword evidence="1" id="KW-0472">Membrane</keyword>
<dbReference type="EMBL" id="CP029480">
    <property type="protein sequence ID" value="AWV99654.1"/>
    <property type="molecule type" value="Genomic_DNA"/>
</dbReference>
<feature type="transmembrane region" description="Helical" evidence="1">
    <location>
        <begin position="232"/>
        <end position="256"/>
    </location>
</feature>
<evidence type="ECO:0000259" key="2">
    <source>
        <dbReference type="SMART" id="SM00563"/>
    </source>
</evidence>
<keyword evidence="3" id="KW-0808">Transferase</keyword>
<dbReference type="PANTHER" id="PTHR31605">
    <property type="entry name" value="GLYCEROL-3-PHOSPHATE O-ACYLTRANSFERASE 1"/>
    <property type="match status" value="1"/>
</dbReference>
<dbReference type="InterPro" id="IPR002123">
    <property type="entry name" value="Plipid/glycerol_acylTrfase"/>
</dbReference>
<feature type="transmembrane region" description="Helical" evidence="1">
    <location>
        <begin position="200"/>
        <end position="220"/>
    </location>
</feature>
<keyword evidence="4" id="KW-1185">Reference proteome</keyword>
<dbReference type="SMART" id="SM00563">
    <property type="entry name" value="PlsC"/>
    <property type="match status" value="1"/>
</dbReference>
<protein>
    <submittedName>
        <fullName evidence="3">Glycerol acyltransferase</fullName>
    </submittedName>
</protein>
<keyword evidence="1" id="KW-0812">Transmembrane</keyword>
<dbReference type="InterPro" id="IPR052744">
    <property type="entry name" value="GPAT/DAPAT"/>
</dbReference>
<dbReference type="AlphaFoldDB" id="A0A2Z4GEV7"/>
<dbReference type="SUPFAM" id="SSF69593">
    <property type="entry name" value="Glycerol-3-phosphate (1)-acyltransferase"/>
    <property type="match status" value="1"/>
</dbReference>
<dbReference type="KEGG" id="als:DJ013_16330"/>
<evidence type="ECO:0000313" key="4">
    <source>
        <dbReference type="Proteomes" id="UP000249873"/>
    </source>
</evidence>
<dbReference type="RefSeq" id="WP_111373022.1">
    <property type="nucleotide sequence ID" value="NZ_CP029480.1"/>
</dbReference>
<dbReference type="GO" id="GO:0016287">
    <property type="term" value="F:glycerone-phosphate O-acyltransferase activity"/>
    <property type="evidence" value="ECO:0007669"/>
    <property type="project" value="TreeGrafter"/>
</dbReference>